<organism evidence="1">
    <name type="scientific">Microvirus mar52</name>
    <dbReference type="NCBI Taxonomy" id="2851188"/>
    <lineage>
        <taxon>Viruses</taxon>
        <taxon>Monodnaviria</taxon>
        <taxon>Sangervirae</taxon>
        <taxon>Phixviricota</taxon>
        <taxon>Malgrandaviricetes</taxon>
        <taxon>Petitvirales</taxon>
        <taxon>Microviridae</taxon>
    </lineage>
</organism>
<proteinExistence type="predicted"/>
<reference evidence="1" key="1">
    <citation type="submission" date="2021-04" db="EMBL/GenBank/DDBJ databases">
        <title>Genomes of microviruses identified in yellow-bellied marmot fecal samples.</title>
        <authorList>
            <person name="Varsani A."/>
            <person name="Kraberger S."/>
            <person name="Chatterjee A."/>
            <person name="Richet C."/>
            <person name="Fontenele R.S."/>
            <person name="Schmidlin K."/>
            <person name="Blumstein D.T."/>
        </authorList>
    </citation>
    <scope>NUCLEOTIDE SEQUENCE</scope>
    <source>
        <strain evidence="1">Mar52</strain>
    </source>
</reference>
<protein>
    <submittedName>
        <fullName evidence="1">Uncharacterized protein</fullName>
    </submittedName>
</protein>
<name>A0A8F5MJ52_9VIRU</name>
<sequence length="101" mass="11051">MSIFGKINHGSTFQKCEPVENCKVKAGLAYSPAMVMEATEQGIAVSGANIDAMFFDGTDNPSFDLATDQRRGVDANDVWNASREARARLINAHLKDKRKFG</sequence>
<evidence type="ECO:0000313" key="1">
    <source>
        <dbReference type="EMBL" id="QXN75257.1"/>
    </source>
</evidence>
<dbReference type="EMBL" id="MZ089798">
    <property type="protein sequence ID" value="QXN75257.1"/>
    <property type="molecule type" value="Genomic_DNA"/>
</dbReference>
<accession>A0A8F5MJ52</accession>